<dbReference type="InterPro" id="IPR042178">
    <property type="entry name" value="Serpin_sf_1"/>
</dbReference>
<evidence type="ECO:0000313" key="5">
    <source>
        <dbReference type="EMBL" id="VUZ48463.1"/>
    </source>
</evidence>
<dbReference type="AlphaFoldDB" id="A0A564YHD7"/>
<reference evidence="4 7" key="1">
    <citation type="submission" date="2019-07" db="EMBL/GenBank/DDBJ databases">
        <authorList>
            <person name="Jastrzebski P J."/>
            <person name="Paukszto L."/>
            <person name="Jastrzebski P J."/>
        </authorList>
    </citation>
    <scope>NUCLEOTIDE SEQUENCE [LARGE SCALE GENOMIC DNA]</scope>
    <source>
        <strain evidence="4 7">WMS-il1</strain>
    </source>
</reference>
<dbReference type="SUPFAM" id="SSF56574">
    <property type="entry name" value="Serpins"/>
    <property type="match status" value="1"/>
</dbReference>
<dbReference type="EMBL" id="CABIJS010000199">
    <property type="protein sequence ID" value="VUZ45944.1"/>
    <property type="molecule type" value="Genomic_DNA"/>
</dbReference>
<evidence type="ECO:0000313" key="4">
    <source>
        <dbReference type="EMBL" id="VUZ45944.1"/>
    </source>
</evidence>
<dbReference type="Proteomes" id="UP000321570">
    <property type="component" value="Unassembled WGS sequence"/>
</dbReference>
<dbReference type="SMART" id="SM00093">
    <property type="entry name" value="SERPIN"/>
    <property type="match status" value="1"/>
</dbReference>
<keyword evidence="7" id="KW-1185">Reference proteome</keyword>
<sequence length="391" mass="44024">MCGPKVITHDDFNAGFFEASLKAYGNTGNYVASPLSVLVLMSALLAAKGPQGNTAKEICEAIVGKEKQKTCINDPHYKEVVRLLEKIRTGVETARSPEGKSVLRLSNAVFIEKSLSVNDQFVRNFACFQGDKVMRTLFNTSDAYEEINKWANTATDGLIPEYLKSEDELSRDTLLVLLNAITFMDNWAKPFETEKTWNRDFRLSRKETIQVPMMSSEEDLIYIEEDDFKVLAKSFANERFSFVIFLPEKEFDLDDIEDDLKDGDFQWNKVKNHTYLQQMELVLPKFNIEHKLDLKPALELLGIRSLFARSGADLTGITSDAALYASDAKQVAMMEVDEAGVKAAAVSGVNIMPMSLAPPPTMFIVDQPFYCAIYDSKLEMPLFIARIVDPR</sequence>
<name>A0A564YHD7_HYMDI</name>
<dbReference type="Gene3D" id="2.30.39.10">
    <property type="entry name" value="Alpha-1-antitrypsin, domain 1"/>
    <property type="match status" value="1"/>
</dbReference>
<dbReference type="PANTHER" id="PTHR11461:SF211">
    <property type="entry name" value="GH10112P-RELATED"/>
    <property type="match status" value="1"/>
</dbReference>
<dbReference type="InterPro" id="IPR036186">
    <property type="entry name" value="Serpin_sf"/>
</dbReference>
<gene>
    <name evidence="4" type="ORF">WMSIL1_LOCUS5783</name>
    <name evidence="5" type="ORF">WMSIL1_LOCUS7800</name>
    <name evidence="6" type="ORF">WMSIL1_LOCUS8391</name>
</gene>
<protein>
    <recommendedName>
        <fullName evidence="3">Serpin domain-containing protein</fullName>
    </recommendedName>
</protein>
<organism evidence="4 7">
    <name type="scientific">Hymenolepis diminuta</name>
    <name type="common">Rat tapeworm</name>
    <dbReference type="NCBI Taxonomy" id="6216"/>
    <lineage>
        <taxon>Eukaryota</taxon>
        <taxon>Metazoa</taxon>
        <taxon>Spiralia</taxon>
        <taxon>Lophotrochozoa</taxon>
        <taxon>Platyhelminthes</taxon>
        <taxon>Cestoda</taxon>
        <taxon>Eucestoda</taxon>
        <taxon>Cyclophyllidea</taxon>
        <taxon>Hymenolepididae</taxon>
        <taxon>Hymenolepis</taxon>
    </lineage>
</organism>
<dbReference type="InterPro" id="IPR042185">
    <property type="entry name" value="Serpin_sf_2"/>
</dbReference>
<dbReference type="PROSITE" id="PS00284">
    <property type="entry name" value="SERPIN"/>
    <property type="match status" value="1"/>
</dbReference>
<dbReference type="Pfam" id="PF00079">
    <property type="entry name" value="Serpin"/>
    <property type="match status" value="1"/>
</dbReference>
<dbReference type="InterPro" id="IPR023795">
    <property type="entry name" value="Serpin_CS"/>
</dbReference>
<evidence type="ECO:0000256" key="2">
    <source>
        <dbReference type="RuleBase" id="RU000411"/>
    </source>
</evidence>
<dbReference type="EMBL" id="CABIJS010000325">
    <property type="protein sequence ID" value="VUZ49236.1"/>
    <property type="molecule type" value="Genomic_DNA"/>
</dbReference>
<dbReference type="InterPro" id="IPR000215">
    <property type="entry name" value="Serpin_fam"/>
</dbReference>
<evidence type="ECO:0000313" key="7">
    <source>
        <dbReference type="Proteomes" id="UP000321570"/>
    </source>
</evidence>
<dbReference type="InterPro" id="IPR023796">
    <property type="entry name" value="Serpin_dom"/>
</dbReference>
<dbReference type="PANTHER" id="PTHR11461">
    <property type="entry name" value="SERINE PROTEASE INHIBITOR, SERPIN"/>
    <property type="match status" value="1"/>
</dbReference>
<dbReference type="GO" id="GO:0005615">
    <property type="term" value="C:extracellular space"/>
    <property type="evidence" value="ECO:0007669"/>
    <property type="project" value="InterPro"/>
</dbReference>
<evidence type="ECO:0000313" key="6">
    <source>
        <dbReference type="EMBL" id="VUZ49236.1"/>
    </source>
</evidence>
<feature type="domain" description="Serpin" evidence="3">
    <location>
        <begin position="14"/>
        <end position="390"/>
    </location>
</feature>
<accession>A0A564YHD7</accession>
<dbReference type="GO" id="GO:0004867">
    <property type="term" value="F:serine-type endopeptidase inhibitor activity"/>
    <property type="evidence" value="ECO:0007669"/>
    <property type="project" value="InterPro"/>
</dbReference>
<proteinExistence type="inferred from homology"/>
<dbReference type="EMBL" id="CABIJS010000296">
    <property type="protein sequence ID" value="VUZ48463.1"/>
    <property type="molecule type" value="Genomic_DNA"/>
</dbReference>
<comment type="similarity">
    <text evidence="1 2">Belongs to the serpin family.</text>
</comment>
<evidence type="ECO:0000256" key="1">
    <source>
        <dbReference type="ARBA" id="ARBA00009500"/>
    </source>
</evidence>
<dbReference type="Gene3D" id="3.30.497.10">
    <property type="entry name" value="Antithrombin, subunit I, domain 2"/>
    <property type="match status" value="1"/>
</dbReference>
<evidence type="ECO:0000259" key="3">
    <source>
        <dbReference type="SMART" id="SM00093"/>
    </source>
</evidence>